<reference evidence="3" key="1">
    <citation type="journal article" date="2019" name="Int. J. Syst. Evol. Microbiol.">
        <title>The Global Catalogue of Microorganisms (GCM) 10K type strain sequencing project: providing services to taxonomists for standard genome sequencing and annotation.</title>
        <authorList>
            <consortium name="The Broad Institute Genomics Platform"/>
            <consortium name="The Broad Institute Genome Sequencing Center for Infectious Disease"/>
            <person name="Wu L."/>
            <person name="Ma J."/>
        </authorList>
    </citation>
    <scope>NUCLEOTIDE SEQUENCE [LARGE SCALE GENOMIC DNA]</scope>
    <source>
        <strain evidence="3">YIM 94188</strain>
    </source>
</reference>
<dbReference type="SMART" id="SM00052">
    <property type="entry name" value="EAL"/>
    <property type="match status" value="1"/>
</dbReference>
<dbReference type="CDD" id="cd01948">
    <property type="entry name" value="EAL"/>
    <property type="match status" value="1"/>
</dbReference>
<feature type="domain" description="EAL" evidence="1">
    <location>
        <begin position="202"/>
        <end position="454"/>
    </location>
</feature>
<dbReference type="RefSeq" id="WP_136431746.1">
    <property type="nucleotide sequence ID" value="NZ_JBHSNS010000001.1"/>
</dbReference>
<dbReference type="PROSITE" id="PS50883">
    <property type="entry name" value="EAL"/>
    <property type="match status" value="1"/>
</dbReference>
<dbReference type="SUPFAM" id="SSF141868">
    <property type="entry name" value="EAL domain-like"/>
    <property type="match status" value="1"/>
</dbReference>
<dbReference type="InterPro" id="IPR050706">
    <property type="entry name" value="Cyclic-di-GMP_PDE-like"/>
</dbReference>
<proteinExistence type="predicted"/>
<accession>A0ABW0ZDG4</accession>
<dbReference type="InterPro" id="IPR001633">
    <property type="entry name" value="EAL_dom"/>
</dbReference>
<evidence type="ECO:0000313" key="2">
    <source>
        <dbReference type="EMBL" id="MFC5728092.1"/>
    </source>
</evidence>
<keyword evidence="3" id="KW-1185">Reference proteome</keyword>
<comment type="caution">
    <text evidence="2">The sequence shown here is derived from an EMBL/GenBank/DDBJ whole genome shotgun (WGS) entry which is preliminary data.</text>
</comment>
<dbReference type="PANTHER" id="PTHR33121">
    <property type="entry name" value="CYCLIC DI-GMP PHOSPHODIESTERASE PDEF"/>
    <property type="match status" value="1"/>
</dbReference>
<evidence type="ECO:0000313" key="3">
    <source>
        <dbReference type="Proteomes" id="UP001596072"/>
    </source>
</evidence>
<protein>
    <submittedName>
        <fullName evidence="2">Bifunctional diguanylate cyclase/phosphodiesterase</fullName>
    </submittedName>
</protein>
<dbReference type="Gene3D" id="3.20.20.450">
    <property type="entry name" value="EAL domain"/>
    <property type="match status" value="1"/>
</dbReference>
<dbReference type="Proteomes" id="UP001596072">
    <property type="component" value="Unassembled WGS sequence"/>
</dbReference>
<dbReference type="InterPro" id="IPR035919">
    <property type="entry name" value="EAL_sf"/>
</dbReference>
<name>A0ABW0ZDG4_9ACTN</name>
<organism evidence="2 3">
    <name type="scientific">Nocardioides vastitatis</name>
    <dbReference type="NCBI Taxonomy" id="2568655"/>
    <lineage>
        <taxon>Bacteria</taxon>
        <taxon>Bacillati</taxon>
        <taxon>Actinomycetota</taxon>
        <taxon>Actinomycetes</taxon>
        <taxon>Propionibacteriales</taxon>
        <taxon>Nocardioidaceae</taxon>
        <taxon>Nocardioides</taxon>
    </lineage>
</organism>
<evidence type="ECO:0000259" key="1">
    <source>
        <dbReference type="PROSITE" id="PS50883"/>
    </source>
</evidence>
<gene>
    <name evidence="2" type="ORF">ACFPQB_04135</name>
</gene>
<dbReference type="EMBL" id="JBHSNS010000001">
    <property type="protein sequence ID" value="MFC5728092.1"/>
    <property type="molecule type" value="Genomic_DNA"/>
</dbReference>
<dbReference type="Pfam" id="PF00563">
    <property type="entry name" value="EAL"/>
    <property type="match status" value="1"/>
</dbReference>
<dbReference type="PANTHER" id="PTHR33121:SF70">
    <property type="entry name" value="SIGNALING PROTEIN YKOW"/>
    <property type="match status" value="1"/>
</dbReference>
<sequence>MGAADAAASAALDTAAVARRIEDLTVAAQEAASGADGVASQARYATAATVAAAASAAAQVAAETAAAVQTKAEVQASNVAAAAVAALESIAVDLPQDVDPAWARRAASTVAFTVAAEVIAQAQLADDAATTVSDAVALAAEGAALAALAAASIVGGAAHTAGEVAREVANSSREARTASTAAVESTARVADLAMRRATLLHRAPLAIELGEALEQGQLRLHYQPVYSMETGALVAVEALLRWQHPTRGMLPPAEFLDVAEGPQLITPIGDWVLETAADQSARWQRDLGERAPRMWVNVSCEQFGRHHLVGLFKQLLEEHQLRPGSLGIEVTERQLARRMDDVESDLNDLRDLQVPTAVDDFGTGYASLDYLRRFTFDEIKIDRSFVAGLPAPVNTAIISSIIALGTSLGMSVVAEGVETPHQYDLLKALGCGFSQGYLFHRPAPADALSALLRG</sequence>